<dbReference type="Proteomes" id="UP000033423">
    <property type="component" value="Unassembled WGS sequence"/>
</dbReference>
<gene>
    <name evidence="1" type="ORF">MBAV_001998</name>
</gene>
<protein>
    <submittedName>
        <fullName evidence="1">Uncharacterized protein</fullName>
    </submittedName>
</protein>
<evidence type="ECO:0000313" key="2">
    <source>
        <dbReference type="Proteomes" id="UP000033423"/>
    </source>
</evidence>
<accession>A0A0F3GV31</accession>
<dbReference type="EMBL" id="LACI01000852">
    <property type="protein sequence ID" value="KJU85809.1"/>
    <property type="molecule type" value="Genomic_DNA"/>
</dbReference>
<name>A0A0F3GV31_9BACT</name>
<keyword evidence="2" id="KW-1185">Reference proteome</keyword>
<comment type="caution">
    <text evidence="1">The sequence shown here is derived from an EMBL/GenBank/DDBJ whole genome shotgun (WGS) entry which is preliminary data.</text>
</comment>
<evidence type="ECO:0000313" key="1">
    <source>
        <dbReference type="EMBL" id="KJU85809.1"/>
    </source>
</evidence>
<organism evidence="1 2">
    <name type="scientific">Candidatus Magnetobacterium bavaricum</name>
    <dbReference type="NCBI Taxonomy" id="29290"/>
    <lineage>
        <taxon>Bacteria</taxon>
        <taxon>Pseudomonadati</taxon>
        <taxon>Nitrospirota</taxon>
        <taxon>Thermodesulfovibrionia</taxon>
        <taxon>Thermodesulfovibrionales</taxon>
        <taxon>Candidatus Magnetobacteriaceae</taxon>
        <taxon>Candidatus Magnetobacterium</taxon>
    </lineage>
</organism>
<reference evidence="1 2" key="1">
    <citation type="submission" date="2015-02" db="EMBL/GenBank/DDBJ databases">
        <title>Single-cell genomics of uncultivated deep-branching MTB reveals a conserved set of magnetosome genes.</title>
        <authorList>
            <person name="Kolinko S."/>
            <person name="Richter M."/>
            <person name="Glockner F.O."/>
            <person name="Brachmann A."/>
            <person name="Schuler D."/>
        </authorList>
    </citation>
    <scope>NUCLEOTIDE SEQUENCE [LARGE SCALE GENOMIC DNA]</scope>
    <source>
        <strain evidence="1">TM-1</strain>
    </source>
</reference>
<dbReference type="AlphaFoldDB" id="A0A0F3GV31"/>
<sequence length="56" mass="6152">MLSTTVNHGKFVPAYKLRVSSFIFHGKRKKEGGSAPSSDLPCKGTSPLDPHFTMLF</sequence>
<proteinExistence type="predicted"/>